<dbReference type="OrthoDB" id="3027122at2759"/>
<protein>
    <submittedName>
        <fullName evidence="2">Uncharacterized protein</fullName>
    </submittedName>
</protein>
<feature type="region of interest" description="Disordered" evidence="1">
    <location>
        <begin position="73"/>
        <end position="149"/>
    </location>
</feature>
<reference evidence="2" key="1">
    <citation type="submission" date="2022-06" db="EMBL/GenBank/DDBJ databases">
        <title>Genome Sequence of Candolleomyces eurysporus.</title>
        <authorList>
            <person name="Buettner E."/>
        </authorList>
    </citation>
    <scope>NUCLEOTIDE SEQUENCE</scope>
    <source>
        <strain evidence="2">VTCC 930004</strain>
    </source>
</reference>
<accession>A0A9W8MPA6</accession>
<gene>
    <name evidence="2" type="ORF">H1R20_g891</name>
</gene>
<dbReference type="Proteomes" id="UP001140091">
    <property type="component" value="Unassembled WGS sequence"/>
</dbReference>
<feature type="compositionally biased region" description="Basic and acidic residues" evidence="1">
    <location>
        <begin position="277"/>
        <end position="287"/>
    </location>
</feature>
<feature type="region of interest" description="Disordered" evidence="1">
    <location>
        <begin position="167"/>
        <end position="201"/>
    </location>
</feature>
<organism evidence="2 3">
    <name type="scientific">Candolleomyces eurysporus</name>
    <dbReference type="NCBI Taxonomy" id="2828524"/>
    <lineage>
        <taxon>Eukaryota</taxon>
        <taxon>Fungi</taxon>
        <taxon>Dikarya</taxon>
        <taxon>Basidiomycota</taxon>
        <taxon>Agaricomycotina</taxon>
        <taxon>Agaricomycetes</taxon>
        <taxon>Agaricomycetidae</taxon>
        <taxon>Agaricales</taxon>
        <taxon>Agaricineae</taxon>
        <taxon>Psathyrellaceae</taxon>
        <taxon>Candolleomyces</taxon>
    </lineage>
</organism>
<evidence type="ECO:0000313" key="3">
    <source>
        <dbReference type="Proteomes" id="UP001140091"/>
    </source>
</evidence>
<evidence type="ECO:0000256" key="1">
    <source>
        <dbReference type="SAM" id="MobiDB-lite"/>
    </source>
</evidence>
<feature type="compositionally biased region" description="Polar residues" evidence="1">
    <location>
        <begin position="84"/>
        <end position="105"/>
    </location>
</feature>
<name>A0A9W8MPA6_9AGAR</name>
<feature type="compositionally biased region" description="Low complexity" evidence="1">
    <location>
        <begin position="120"/>
        <end position="131"/>
    </location>
</feature>
<dbReference type="InterPro" id="IPR059179">
    <property type="entry name" value="MLKL-like_MCAfunc"/>
</dbReference>
<dbReference type="CDD" id="cd21037">
    <property type="entry name" value="MLKL_NTD"/>
    <property type="match status" value="1"/>
</dbReference>
<feature type="region of interest" description="Disordered" evidence="1">
    <location>
        <begin position="251"/>
        <end position="287"/>
    </location>
</feature>
<dbReference type="AlphaFoldDB" id="A0A9W8MPA6"/>
<evidence type="ECO:0000313" key="2">
    <source>
        <dbReference type="EMBL" id="KAJ2936203.1"/>
    </source>
</evidence>
<sequence>MAESTHSGRRGNRGPPDNPEYNTPIPSGAATPGTDGTPSGASRFKARVVERVDKAEESMQRMGKNVKRGVKTFLGIGKPKNQGEGATSAQDVAGSTVSASDGTNFTDRDGEAPVVEEVLSASQPDAASSSAKVGQPASPETGITSIVPKSVLDEDKAATMQGLVIDAGSAAVRPDDSSVAVKPEPLDTTSGAPLAHSAEPVPLSTPADNLQGTVPSFQSQATLPSVAKDDENKPLQEAMIVSTVSAPVLAEEGGSGRTTEEGIEGPPVPAPAMTRSTVKESTSDKESSKGWAIAKGTFKTVLGIAITLVPEPFKGPAEALLKVVDVVEMANSNKEEVKILKNRCDLLGSSIANAVQGKDLSEDLKESIGRLVVGILNTLEATNEEKSKGFTAYLLAEDDVEVLKNANKKLDELLEHFWIENHIAGTIVLSDILATVHVQGGWMQGLSATLDKHSENSALDRLKRIPGAAYDSQEVAAKVVSCFEGTRSTLLANVGRWMSGPVFDDHNPPLYVLDGIAGIGKSTVAITVAQRAARH</sequence>
<proteinExistence type="predicted"/>
<keyword evidence="3" id="KW-1185">Reference proteome</keyword>
<comment type="caution">
    <text evidence="2">The sequence shown here is derived from an EMBL/GenBank/DDBJ whole genome shotgun (WGS) entry which is preliminary data.</text>
</comment>
<dbReference type="EMBL" id="JANBPK010000145">
    <property type="protein sequence ID" value="KAJ2936203.1"/>
    <property type="molecule type" value="Genomic_DNA"/>
</dbReference>
<feature type="region of interest" description="Disordered" evidence="1">
    <location>
        <begin position="1"/>
        <end position="46"/>
    </location>
</feature>
<feature type="non-terminal residue" evidence="2">
    <location>
        <position position="1"/>
    </location>
</feature>